<evidence type="ECO:0000313" key="2">
    <source>
        <dbReference type="Proteomes" id="UP001055658"/>
    </source>
</evidence>
<dbReference type="RefSeq" id="WP_252082491.1">
    <property type="nucleotide sequence ID" value="NZ_CP092418.1"/>
</dbReference>
<evidence type="ECO:0000313" key="1">
    <source>
        <dbReference type="EMBL" id="USD20271.1"/>
    </source>
</evidence>
<dbReference type="EMBL" id="CP092418">
    <property type="protein sequence ID" value="USD20271.1"/>
    <property type="molecule type" value="Genomic_DNA"/>
</dbReference>
<dbReference type="Proteomes" id="UP001055658">
    <property type="component" value="Chromosome"/>
</dbReference>
<name>A0ABY4VA58_9GAMM</name>
<protein>
    <submittedName>
        <fullName evidence="1">DUF1415 domain-containing protein</fullName>
    </submittedName>
</protein>
<keyword evidence="2" id="KW-1185">Reference proteome</keyword>
<gene>
    <name evidence="1" type="ORF">MJO52_14445</name>
</gene>
<accession>A0ABY4VA58</accession>
<dbReference type="Pfam" id="PF07209">
    <property type="entry name" value="DUF1415"/>
    <property type="match status" value="1"/>
</dbReference>
<sequence length="185" mass="21549">MEQQVTQTVEQWLTDVVVGLNLCPFARKPLRAGQIRYKVCKANNEDALLADLLAELQRLDSTPENELLTTLLIIPNYLKDFADYNQFLDQAEWLLKRNHYEGIYQLASFHPDYQFAGTAPEDAENLTNRAPYPILHLLREENLAKMIDLYPNPEAIPENNIQRVESLTQEEKLKLFPYLFQQLKK</sequence>
<organism evidence="1 2">
    <name type="scientific">Microbulbifer variabilis</name>
    <dbReference type="NCBI Taxonomy" id="266805"/>
    <lineage>
        <taxon>Bacteria</taxon>
        <taxon>Pseudomonadati</taxon>
        <taxon>Pseudomonadota</taxon>
        <taxon>Gammaproteobacteria</taxon>
        <taxon>Cellvibrionales</taxon>
        <taxon>Microbulbiferaceae</taxon>
        <taxon>Microbulbifer</taxon>
    </lineage>
</organism>
<reference evidence="1" key="1">
    <citation type="submission" date="2022-02" db="EMBL/GenBank/DDBJ databases">
        <title>Coral-associated bacteria.</title>
        <authorList>
            <person name="Tang K."/>
            <person name="Wang X."/>
        </authorList>
    </citation>
    <scope>NUCLEOTIDE SEQUENCE</scope>
    <source>
        <strain evidence="1">SCSIO 43006</strain>
    </source>
</reference>
<dbReference type="InterPro" id="IPR009858">
    <property type="entry name" value="DUF1415"/>
</dbReference>
<proteinExistence type="predicted"/>